<dbReference type="KEGG" id="tnl:113495034"/>
<evidence type="ECO:0000313" key="4">
    <source>
        <dbReference type="RefSeq" id="XP_026729399.1"/>
    </source>
</evidence>
<keyword evidence="3" id="KW-1185">Reference proteome</keyword>
<reference evidence="4 5" key="1">
    <citation type="submission" date="2025-04" db="UniProtKB">
        <authorList>
            <consortium name="RefSeq"/>
        </authorList>
    </citation>
    <scope>IDENTIFICATION</scope>
</reference>
<feature type="compositionally biased region" description="Basic and acidic residues" evidence="1">
    <location>
        <begin position="56"/>
        <end position="65"/>
    </location>
</feature>
<sequence length="640" mass="73704">MSGRKRQKLMDGSSEAIEQEDSKELIFKNDKGVYHLSVKRGKSNTIQVSDEDLDEITIKREKPDAEQETSDDDDKVNTNTEPELCDKAIYNVSIKRESTETEEIINDGDEMSDGEEIIQEHEKEESLYTGKDGKTIWYSNPDQVTITERQNDPIKTGVKPYATKAKSELDCWILFINNKMLANILKHTNIEIKSRITTDPPASNRYIYKDVKMDELMALFGLMYIAGLNTSRFRNFSDLWQSDGNDDDDTDDIDDMAMFKMTIPLPRFNFLQNCLRFDDATTRKQRLKKDNIAEVRRIFENFTKNCQKAYKPSDRLALGEIFTPYLGKCSFRQQKIGTGGSYGIKMYTLVDAKTLYTVNLEIHAGDQPEGPFFVSYDPFDVVNRLVAPVSTTNRNVTLNDRFTSIPLAQHLLTKHGLTITGELSKEKKEIPLDFIKNERGRACNSARYGFQDDLTLLSYAPKKSKVILLLSSLHHDDVLKARDDKEIPEIVKIYNDTKTGVKEVDDLCSEYDVRNLFKRWPPFILFNMLKIAAINSFILYRENNKSEVERSEFIRNLGLALIKKYLMNKKNNAKLPRDIQKLIYKHIGETPSYSTTSRSSYRRCKDCPASRDRKTKHSCVECHKPICFQHFVITCKNCSS</sequence>
<dbReference type="AlphaFoldDB" id="A0A7E5VMI8"/>
<dbReference type="Proteomes" id="UP000322000">
    <property type="component" value="Chromosome 6"/>
</dbReference>
<evidence type="ECO:0000313" key="6">
    <source>
        <dbReference type="RefSeq" id="XP_026729401.1"/>
    </source>
</evidence>
<evidence type="ECO:0000313" key="3">
    <source>
        <dbReference type="Proteomes" id="UP000322000"/>
    </source>
</evidence>
<protein>
    <submittedName>
        <fullName evidence="4 5">Uncharacterized protein LOC113495034</fullName>
    </submittedName>
</protein>
<proteinExistence type="predicted"/>
<dbReference type="OrthoDB" id="10057959at2759"/>
<dbReference type="PANTHER" id="PTHR46599">
    <property type="entry name" value="PIGGYBAC TRANSPOSABLE ELEMENT-DERIVED PROTEIN 4"/>
    <property type="match status" value="1"/>
</dbReference>
<dbReference type="RefSeq" id="XP_026729400.1">
    <property type="nucleotide sequence ID" value="XM_026873599.1"/>
</dbReference>
<dbReference type="GeneID" id="113495034"/>
<gene>
    <name evidence="4 5 6" type="primary">LOC113495034</name>
</gene>
<accession>A0A7E5VMI8</accession>
<feature type="region of interest" description="Disordered" evidence="1">
    <location>
        <begin position="40"/>
        <end position="80"/>
    </location>
</feature>
<name>A0A7E5VMI8_TRINI</name>
<organism evidence="3 6">
    <name type="scientific">Trichoplusia ni</name>
    <name type="common">Cabbage looper</name>
    <dbReference type="NCBI Taxonomy" id="7111"/>
    <lineage>
        <taxon>Eukaryota</taxon>
        <taxon>Metazoa</taxon>
        <taxon>Ecdysozoa</taxon>
        <taxon>Arthropoda</taxon>
        <taxon>Hexapoda</taxon>
        <taxon>Insecta</taxon>
        <taxon>Pterygota</taxon>
        <taxon>Neoptera</taxon>
        <taxon>Endopterygota</taxon>
        <taxon>Lepidoptera</taxon>
        <taxon>Glossata</taxon>
        <taxon>Ditrysia</taxon>
        <taxon>Noctuoidea</taxon>
        <taxon>Noctuidae</taxon>
        <taxon>Plusiinae</taxon>
        <taxon>Trichoplusia</taxon>
    </lineage>
</organism>
<dbReference type="InterPro" id="IPR029526">
    <property type="entry name" value="PGBD"/>
</dbReference>
<evidence type="ECO:0000313" key="5">
    <source>
        <dbReference type="RefSeq" id="XP_026729400.1"/>
    </source>
</evidence>
<feature type="domain" description="PiggyBac transposable element-derived protein" evidence="2">
    <location>
        <begin position="170"/>
        <end position="537"/>
    </location>
</feature>
<dbReference type="RefSeq" id="XP_026729401.1">
    <property type="nucleotide sequence ID" value="XM_026873600.1"/>
</dbReference>
<dbReference type="Pfam" id="PF13843">
    <property type="entry name" value="DDE_Tnp_1_7"/>
    <property type="match status" value="1"/>
</dbReference>
<evidence type="ECO:0000259" key="2">
    <source>
        <dbReference type="Pfam" id="PF13843"/>
    </source>
</evidence>
<dbReference type="PANTHER" id="PTHR46599:SF3">
    <property type="entry name" value="PIGGYBAC TRANSPOSABLE ELEMENT-DERIVED PROTEIN 4"/>
    <property type="match status" value="1"/>
</dbReference>
<evidence type="ECO:0000256" key="1">
    <source>
        <dbReference type="SAM" id="MobiDB-lite"/>
    </source>
</evidence>
<dbReference type="RefSeq" id="XP_026729399.1">
    <property type="nucleotide sequence ID" value="XM_026873598.1"/>
</dbReference>